<accession>A0A1V9ZMZ0</accession>
<evidence type="ECO:0000259" key="1">
    <source>
        <dbReference type="Pfam" id="PF14687"/>
    </source>
</evidence>
<evidence type="ECO:0000313" key="3">
    <source>
        <dbReference type="Proteomes" id="UP000243579"/>
    </source>
</evidence>
<dbReference type="AlphaFoldDB" id="A0A1V9ZMZ0"/>
<dbReference type="PANTHER" id="PTHR31596">
    <property type="entry name" value="T-CELL ACTIVATION INHIBITOR, MITOCHONDRIAL"/>
    <property type="match status" value="1"/>
</dbReference>
<dbReference type="InterPro" id="IPR027986">
    <property type="entry name" value="TCAIM"/>
</dbReference>
<name>A0A1V9ZMZ0_ACHHY</name>
<keyword evidence="3" id="KW-1185">Reference proteome</keyword>
<feature type="domain" description="DUF4460" evidence="1">
    <location>
        <begin position="40"/>
        <end position="143"/>
    </location>
</feature>
<proteinExistence type="predicted"/>
<reference evidence="2 3" key="1">
    <citation type="journal article" date="2014" name="Genome Biol. Evol.">
        <title>The secreted proteins of Achlya hypogyna and Thraustotheca clavata identify the ancestral oomycete secretome and reveal gene acquisitions by horizontal gene transfer.</title>
        <authorList>
            <person name="Misner I."/>
            <person name="Blouin N."/>
            <person name="Leonard G."/>
            <person name="Richards T.A."/>
            <person name="Lane C.E."/>
        </authorList>
    </citation>
    <scope>NUCLEOTIDE SEQUENCE [LARGE SCALE GENOMIC DNA]</scope>
    <source>
        <strain evidence="2 3">ATCC 48635</strain>
    </source>
</reference>
<evidence type="ECO:0000313" key="2">
    <source>
        <dbReference type="EMBL" id="OQR99354.1"/>
    </source>
</evidence>
<gene>
    <name evidence="2" type="ORF">ACHHYP_06915</name>
</gene>
<dbReference type="OrthoDB" id="510798at2759"/>
<dbReference type="Proteomes" id="UP000243579">
    <property type="component" value="Unassembled WGS sequence"/>
</dbReference>
<dbReference type="EMBL" id="JNBR01000070">
    <property type="protein sequence ID" value="OQR99354.1"/>
    <property type="molecule type" value="Genomic_DNA"/>
</dbReference>
<protein>
    <recommendedName>
        <fullName evidence="1">DUF4460 domain-containing protein</fullName>
    </recommendedName>
</protein>
<sequence length="329" mass="36912">MSFFQRVTTFVLPAAGHVRGMAKMSERAMRRKALRDSKKKAERIPPLKETLRKLYMRTHPDLFGQFPAEQASNTESYKELMGILDAIENTSGEFPPAKKLALPFYLTTGVPGEFKKVTLNLKTTGGSCVTLMETQLGAFFEECGWSRVFEWSKGSWGLTTVHKINSNEQYDTDVPVAKSTAAPEPVAPAFVETPRSTPEQDTSIERVLEELNDIFEIIAAVPYMAHNEEYAEIYDLYTKEDGEDGHINGLVELERRGGYKLVAATHDIWEGERDFAKLSVGLDVNSALIIQRILMHAITTDAKVKDLMEQQLADEAAEKEAAKETKKEE</sequence>
<organism evidence="2 3">
    <name type="scientific">Achlya hypogyna</name>
    <name type="common">Oomycete</name>
    <name type="synonym">Protoachlya hypogyna</name>
    <dbReference type="NCBI Taxonomy" id="1202772"/>
    <lineage>
        <taxon>Eukaryota</taxon>
        <taxon>Sar</taxon>
        <taxon>Stramenopiles</taxon>
        <taxon>Oomycota</taxon>
        <taxon>Saprolegniomycetes</taxon>
        <taxon>Saprolegniales</taxon>
        <taxon>Achlyaceae</taxon>
        <taxon>Achlya</taxon>
    </lineage>
</organism>
<dbReference type="PANTHER" id="PTHR31596:SF10">
    <property type="entry name" value="DUF4460 DOMAIN-CONTAINING PROTEIN"/>
    <property type="match status" value="1"/>
</dbReference>
<dbReference type="Pfam" id="PF14687">
    <property type="entry name" value="DUF4460"/>
    <property type="match status" value="1"/>
</dbReference>
<dbReference type="InterPro" id="IPR028031">
    <property type="entry name" value="DUF4460"/>
</dbReference>
<comment type="caution">
    <text evidence="2">The sequence shown here is derived from an EMBL/GenBank/DDBJ whole genome shotgun (WGS) entry which is preliminary data.</text>
</comment>